<sequence>MENNLSLKYVEQRWEGLECWVGNDEIFWVRLDFFLEYYIAKNVLLSLKYKKEIKNFNIAKEYYQSLYEKFMNITLNGKNFDYSKYIKWQKLNKLEVQQAVKLISSSNNEL</sequence>
<protein>
    <submittedName>
        <fullName evidence="1">Uncharacterized protein</fullName>
    </submittedName>
</protein>
<keyword evidence="2" id="KW-1185">Reference proteome</keyword>
<evidence type="ECO:0000313" key="2">
    <source>
        <dbReference type="Proteomes" id="UP000199438"/>
    </source>
</evidence>
<reference evidence="2" key="1">
    <citation type="submission" date="2016-10" db="EMBL/GenBank/DDBJ databases">
        <authorList>
            <person name="Varghese N."/>
            <person name="Submissions S."/>
        </authorList>
    </citation>
    <scope>NUCLEOTIDE SEQUENCE [LARGE SCALE GENOMIC DNA]</scope>
    <source>
        <strain evidence="2">DSM 24499</strain>
    </source>
</reference>
<proteinExistence type="predicted"/>
<dbReference type="AlphaFoldDB" id="A0A1I1HYY9"/>
<dbReference type="EMBL" id="FOKV01000003">
    <property type="protein sequence ID" value="SFC27178.1"/>
    <property type="molecule type" value="Genomic_DNA"/>
</dbReference>
<dbReference type="RefSeq" id="WP_092541873.1">
    <property type="nucleotide sequence ID" value="NZ_FOKV01000003.1"/>
</dbReference>
<dbReference type="Proteomes" id="UP000199438">
    <property type="component" value="Unassembled WGS sequence"/>
</dbReference>
<dbReference type="OrthoDB" id="1440441at2"/>
<accession>A0A1I1HYY9</accession>
<name>A0A1I1HYY9_9FLAO</name>
<gene>
    <name evidence="1" type="ORF">SAMN04487907_103168</name>
</gene>
<evidence type="ECO:0000313" key="1">
    <source>
        <dbReference type="EMBL" id="SFC27178.1"/>
    </source>
</evidence>
<organism evidence="1 2">
    <name type="scientific">Zunongwangia mangrovi</name>
    <dbReference type="NCBI Taxonomy" id="1334022"/>
    <lineage>
        <taxon>Bacteria</taxon>
        <taxon>Pseudomonadati</taxon>
        <taxon>Bacteroidota</taxon>
        <taxon>Flavobacteriia</taxon>
        <taxon>Flavobacteriales</taxon>
        <taxon>Flavobacteriaceae</taxon>
        <taxon>Zunongwangia</taxon>
    </lineage>
</organism>